<dbReference type="EMBL" id="CP076405">
    <property type="protein sequence ID" value="WHT95671.1"/>
    <property type="molecule type" value="Genomic_DNA"/>
</dbReference>
<dbReference type="EMBL" id="JAOWIN010000010">
    <property type="protein sequence ID" value="MDI9093645.1"/>
    <property type="molecule type" value="Genomic_DNA"/>
</dbReference>
<dbReference type="Proteomes" id="UP000682358">
    <property type="component" value="Chromosome"/>
</dbReference>
<accession>A0AAJ6FQD8</accession>
<evidence type="ECO:0000313" key="3">
    <source>
        <dbReference type="Proteomes" id="UP000682358"/>
    </source>
</evidence>
<dbReference type="AlphaFoldDB" id="A0AAJ6FQD8"/>
<evidence type="ECO:0000313" key="1">
    <source>
        <dbReference type="EMBL" id="MDI9093645.1"/>
    </source>
</evidence>
<proteinExistence type="predicted"/>
<protein>
    <submittedName>
        <fullName evidence="2">Uncharacterized protein</fullName>
    </submittedName>
</protein>
<organism evidence="2 3">
    <name type="scientific">Providencia rettgeri</name>
    <dbReference type="NCBI Taxonomy" id="587"/>
    <lineage>
        <taxon>Bacteria</taxon>
        <taxon>Pseudomonadati</taxon>
        <taxon>Pseudomonadota</taxon>
        <taxon>Gammaproteobacteria</taxon>
        <taxon>Enterobacterales</taxon>
        <taxon>Morganellaceae</taxon>
        <taxon>Providencia</taxon>
    </lineage>
</organism>
<evidence type="ECO:0000313" key="2">
    <source>
        <dbReference type="EMBL" id="WHT95671.1"/>
    </source>
</evidence>
<reference evidence="1" key="2">
    <citation type="submission" date="2022-10" db="EMBL/GenBank/DDBJ databases">
        <title>Bacterial isolates recovered from the One Health project in Brazil.</title>
        <authorList>
            <person name="Valiatti T.B."/>
            <person name="Santos F."/>
            <person name="Cayo R."/>
            <person name="Gales A.C."/>
        </authorList>
    </citation>
    <scope>NUCLEOTIDE SEQUENCE</scope>
    <source>
        <strain evidence="1">PVR188</strain>
    </source>
</reference>
<dbReference type="RefSeq" id="WP_256372551.1">
    <property type="nucleotide sequence ID" value="NZ_AP022373.1"/>
</dbReference>
<dbReference type="Proteomes" id="UP001159001">
    <property type="component" value="Unassembled WGS sequence"/>
</dbReference>
<gene>
    <name evidence="2" type="ORF">KOF27_20230</name>
    <name evidence="1" type="ORF">OGX73_13550</name>
</gene>
<dbReference type="GeneID" id="92276830"/>
<name>A0AAJ6FQD8_PRORE</name>
<reference evidence="2" key="1">
    <citation type="submission" date="2021-06" db="EMBL/GenBank/DDBJ databases">
        <title>Emergence of genetically related NDM-1-producing Providencia rettgeri strains in Argentina.</title>
        <authorList>
            <person name="Pasteran F."/>
            <person name="Meo A."/>
            <person name="Gomez S."/>
            <person name="Derdoy L."/>
            <person name="Albronoz E."/>
            <person name="Faccone D."/>
            <person name="Guerriero L."/>
            <person name="Archuby D."/>
            <person name="Tarzia A."/>
            <person name="Lopez M."/>
            <person name="Corso A."/>
        </authorList>
    </citation>
    <scope>NUCLEOTIDE SEQUENCE</scope>
    <source>
        <strain evidence="2">PreM15628</strain>
    </source>
</reference>
<sequence length="42" mass="4887">MLTMLANITAIVEKYKMSHYYEKMAAFVILVTLKQNALFAIY</sequence>